<dbReference type="InterPro" id="IPR041711">
    <property type="entry name" value="Met-tRNA-FMT_N"/>
</dbReference>
<protein>
    <recommendedName>
        <fullName evidence="2 5">Methionyl-tRNA formyltransferase</fullName>
        <ecNumber evidence="2 5">2.1.2.9</ecNumber>
    </recommendedName>
</protein>
<evidence type="ECO:0000256" key="5">
    <source>
        <dbReference type="HAMAP-Rule" id="MF_00182"/>
    </source>
</evidence>
<dbReference type="SUPFAM" id="SSF53328">
    <property type="entry name" value="Formyltransferase"/>
    <property type="match status" value="1"/>
</dbReference>
<dbReference type="InterPro" id="IPR005793">
    <property type="entry name" value="Formyl_trans_C"/>
</dbReference>
<evidence type="ECO:0000259" key="7">
    <source>
        <dbReference type="Pfam" id="PF00551"/>
    </source>
</evidence>
<dbReference type="SUPFAM" id="SSF50486">
    <property type="entry name" value="FMT C-terminal domain-like"/>
    <property type="match status" value="1"/>
</dbReference>
<dbReference type="CDD" id="cd08704">
    <property type="entry name" value="Met_tRNA_FMT_C"/>
    <property type="match status" value="1"/>
</dbReference>
<dbReference type="HAMAP" id="MF_00182">
    <property type="entry name" value="Formyl_trans"/>
    <property type="match status" value="1"/>
</dbReference>
<evidence type="ECO:0000256" key="6">
    <source>
        <dbReference type="SAM" id="MobiDB-lite"/>
    </source>
</evidence>
<comment type="function">
    <text evidence="5">Attaches a formyl group to the free amino group of methionyl-tRNA(fMet). The formyl group appears to play a dual role in the initiator identity of N-formylmethionyl-tRNA by promoting its recognition by IF2 and preventing the misappropriation of this tRNA by the elongation apparatus.</text>
</comment>
<dbReference type="AlphaFoldDB" id="A0A857CF51"/>
<dbReference type="Pfam" id="PF02911">
    <property type="entry name" value="Formyl_trans_C"/>
    <property type="match status" value="1"/>
</dbReference>
<keyword evidence="3 5" id="KW-0808">Transferase</keyword>
<evidence type="ECO:0000313" key="10">
    <source>
        <dbReference type="Proteomes" id="UP000435648"/>
    </source>
</evidence>
<evidence type="ECO:0000313" key="9">
    <source>
        <dbReference type="EMBL" id="QGZ37475.1"/>
    </source>
</evidence>
<dbReference type="GO" id="GO:0005829">
    <property type="term" value="C:cytosol"/>
    <property type="evidence" value="ECO:0007669"/>
    <property type="project" value="TreeGrafter"/>
</dbReference>
<dbReference type="EC" id="2.1.2.9" evidence="2 5"/>
<gene>
    <name evidence="5" type="primary">fmt</name>
    <name evidence="9" type="ORF">GH266_17080</name>
</gene>
<dbReference type="Proteomes" id="UP000435648">
    <property type="component" value="Chromosome"/>
</dbReference>
<dbReference type="OrthoDB" id="9802815at2"/>
<dbReference type="CDD" id="cd08646">
    <property type="entry name" value="FMT_core_Met-tRNA-FMT_N"/>
    <property type="match status" value="1"/>
</dbReference>
<feature type="binding site" evidence="5">
    <location>
        <begin position="109"/>
        <end position="112"/>
    </location>
    <ligand>
        <name>(6S)-5,6,7,8-tetrahydrofolate</name>
        <dbReference type="ChEBI" id="CHEBI:57453"/>
    </ligand>
</feature>
<dbReference type="KEGG" id="siw:GH266_17080"/>
<dbReference type="Gene3D" id="3.40.50.12230">
    <property type="match status" value="1"/>
</dbReference>
<reference evidence="9 10" key="1">
    <citation type="submission" date="2019-12" db="EMBL/GenBank/DDBJ databases">
        <title>The genome of Stappia indica PHM037.</title>
        <authorList>
            <person name="Kacar D."/>
            <person name="Galan B."/>
            <person name="Canedo L."/>
            <person name="Rodriguez P."/>
            <person name="de la Calle F."/>
            <person name="Garcia J.L."/>
        </authorList>
    </citation>
    <scope>NUCLEOTIDE SEQUENCE [LARGE SCALE GENOMIC DNA]</scope>
    <source>
        <strain evidence="9 10">PHM037</strain>
    </source>
</reference>
<evidence type="ECO:0000256" key="1">
    <source>
        <dbReference type="ARBA" id="ARBA00010699"/>
    </source>
</evidence>
<dbReference type="InterPro" id="IPR005794">
    <property type="entry name" value="Fmt"/>
</dbReference>
<feature type="region of interest" description="Disordered" evidence="6">
    <location>
        <begin position="291"/>
        <end position="311"/>
    </location>
</feature>
<keyword evidence="4 5" id="KW-0648">Protein biosynthesis</keyword>
<feature type="domain" description="Formyl transferase C-terminal" evidence="8">
    <location>
        <begin position="203"/>
        <end position="302"/>
    </location>
</feature>
<dbReference type="PANTHER" id="PTHR11138">
    <property type="entry name" value="METHIONYL-TRNA FORMYLTRANSFERASE"/>
    <property type="match status" value="1"/>
</dbReference>
<dbReference type="InterPro" id="IPR002376">
    <property type="entry name" value="Formyl_transf_N"/>
</dbReference>
<dbReference type="PANTHER" id="PTHR11138:SF5">
    <property type="entry name" value="METHIONYL-TRNA FORMYLTRANSFERASE, MITOCHONDRIAL"/>
    <property type="match status" value="1"/>
</dbReference>
<dbReference type="InterPro" id="IPR036477">
    <property type="entry name" value="Formyl_transf_N_sf"/>
</dbReference>
<dbReference type="Pfam" id="PF00551">
    <property type="entry name" value="Formyl_trans_N"/>
    <property type="match status" value="1"/>
</dbReference>
<dbReference type="FunFam" id="3.40.50.12230:FF:000001">
    <property type="entry name" value="Methionyl-tRNA formyltransferase"/>
    <property type="match status" value="1"/>
</dbReference>
<proteinExistence type="inferred from homology"/>
<name>A0A857CF51_9HYPH</name>
<feature type="domain" description="Formyl transferase N-terminal" evidence="7">
    <location>
        <begin position="1"/>
        <end position="180"/>
    </location>
</feature>
<comment type="similarity">
    <text evidence="1 5">Belongs to the Fmt family.</text>
</comment>
<organism evidence="9 10">
    <name type="scientific">Stappia indica</name>
    <dbReference type="NCBI Taxonomy" id="538381"/>
    <lineage>
        <taxon>Bacteria</taxon>
        <taxon>Pseudomonadati</taxon>
        <taxon>Pseudomonadota</taxon>
        <taxon>Alphaproteobacteria</taxon>
        <taxon>Hyphomicrobiales</taxon>
        <taxon>Stappiaceae</taxon>
        <taxon>Stappia</taxon>
    </lineage>
</organism>
<dbReference type="EMBL" id="CP046908">
    <property type="protein sequence ID" value="QGZ37475.1"/>
    <property type="molecule type" value="Genomic_DNA"/>
</dbReference>
<evidence type="ECO:0000256" key="4">
    <source>
        <dbReference type="ARBA" id="ARBA00022917"/>
    </source>
</evidence>
<dbReference type="InterPro" id="IPR044135">
    <property type="entry name" value="Met-tRNA-FMT_C"/>
</dbReference>
<evidence type="ECO:0000256" key="2">
    <source>
        <dbReference type="ARBA" id="ARBA00012261"/>
    </source>
</evidence>
<dbReference type="GO" id="GO:0004479">
    <property type="term" value="F:methionyl-tRNA formyltransferase activity"/>
    <property type="evidence" value="ECO:0007669"/>
    <property type="project" value="UniProtKB-UniRule"/>
</dbReference>
<dbReference type="NCBIfam" id="TIGR00460">
    <property type="entry name" value="fmt"/>
    <property type="match status" value="1"/>
</dbReference>
<sequence>MRIVFMGTPEFSVPTLMEIVGQGHDVVACYTQPPRKAGRGMEERKSAVHQAAETLGIPVRCPQSLKSEEERAALAELAPDAAVVVAYGLLLPRAVLDIPVHGCLNLHASLLPRWRGAAPINRAIMAGDTETGVEVMRMEAGLDTGPVYMAEKLAIGQDMTAGELHDRLSVLGADLMVRALAALPRGALVPTPQVEEGVTYARKIDKAETRIDWTRPAREVHDHVRGLSPFPGAWCEVEIAGRSERVKVLRSTLDESATGEPGTLLSAGDELLVACGSGAVRLVQLQRAGKKPMPAAEFQRGAQLSPGARLS</sequence>
<comment type="catalytic activity">
    <reaction evidence="5">
        <text>L-methionyl-tRNA(fMet) + (6R)-10-formyltetrahydrofolate = N-formyl-L-methionyl-tRNA(fMet) + (6S)-5,6,7,8-tetrahydrofolate + H(+)</text>
        <dbReference type="Rhea" id="RHEA:24380"/>
        <dbReference type="Rhea" id="RHEA-COMP:9952"/>
        <dbReference type="Rhea" id="RHEA-COMP:9953"/>
        <dbReference type="ChEBI" id="CHEBI:15378"/>
        <dbReference type="ChEBI" id="CHEBI:57453"/>
        <dbReference type="ChEBI" id="CHEBI:78530"/>
        <dbReference type="ChEBI" id="CHEBI:78844"/>
        <dbReference type="ChEBI" id="CHEBI:195366"/>
        <dbReference type="EC" id="2.1.2.9"/>
    </reaction>
</comment>
<evidence type="ECO:0000256" key="3">
    <source>
        <dbReference type="ARBA" id="ARBA00022679"/>
    </source>
</evidence>
<dbReference type="InterPro" id="IPR011034">
    <property type="entry name" value="Formyl_transferase-like_C_sf"/>
</dbReference>
<dbReference type="RefSeq" id="WP_158196268.1">
    <property type="nucleotide sequence ID" value="NZ_CP046908.1"/>
</dbReference>
<evidence type="ECO:0000259" key="8">
    <source>
        <dbReference type="Pfam" id="PF02911"/>
    </source>
</evidence>
<accession>A0A857CF51</accession>